<name>A0A1S8NE24_CLOSA</name>
<protein>
    <submittedName>
        <fullName evidence="1">Uncharacterized protein</fullName>
    </submittedName>
</protein>
<reference evidence="1 2" key="1">
    <citation type="submission" date="2016-05" db="EMBL/GenBank/DDBJ databases">
        <title>Microbial solvent formation.</title>
        <authorList>
            <person name="Poehlein A."/>
            <person name="Montoya Solano J.D."/>
            <person name="Flitsch S."/>
            <person name="Krabben P."/>
            <person name="Duerre P."/>
            <person name="Daniel R."/>
        </authorList>
    </citation>
    <scope>NUCLEOTIDE SEQUENCE [LARGE SCALE GENOMIC DNA]</scope>
    <source>
        <strain evidence="1 2">L1-8</strain>
    </source>
</reference>
<accession>A0A1S8NE24</accession>
<evidence type="ECO:0000313" key="1">
    <source>
        <dbReference type="EMBL" id="OOM14531.1"/>
    </source>
</evidence>
<dbReference type="EMBL" id="LZYZ01000002">
    <property type="protein sequence ID" value="OOM14531.1"/>
    <property type="molecule type" value="Genomic_DNA"/>
</dbReference>
<dbReference type="AlphaFoldDB" id="A0A1S8NE24"/>
<dbReference type="RefSeq" id="WP_077864785.1">
    <property type="nucleotide sequence ID" value="NZ_LZYZ01000002.1"/>
</dbReference>
<dbReference type="Proteomes" id="UP000191154">
    <property type="component" value="Unassembled WGS sequence"/>
</dbReference>
<proteinExistence type="predicted"/>
<sequence length="60" mass="6867">MSLKNMQGVPAHIVYVNSNKNSNRTVNCKFWKAGICYNNLSTKYGSECHSKNRCLYSISY</sequence>
<evidence type="ECO:0000313" key="2">
    <source>
        <dbReference type="Proteomes" id="UP000191154"/>
    </source>
</evidence>
<comment type="caution">
    <text evidence="1">The sequence shown here is derived from an EMBL/GenBank/DDBJ whole genome shotgun (WGS) entry which is preliminary data.</text>
</comment>
<gene>
    <name evidence="1" type="ORF">CLOSAC_14110</name>
</gene>
<organism evidence="1 2">
    <name type="scientific">Clostridium saccharobutylicum</name>
    <dbReference type="NCBI Taxonomy" id="169679"/>
    <lineage>
        <taxon>Bacteria</taxon>
        <taxon>Bacillati</taxon>
        <taxon>Bacillota</taxon>
        <taxon>Clostridia</taxon>
        <taxon>Eubacteriales</taxon>
        <taxon>Clostridiaceae</taxon>
        <taxon>Clostridium</taxon>
    </lineage>
</organism>